<feature type="transmembrane region" description="Helical" evidence="7">
    <location>
        <begin position="317"/>
        <end position="340"/>
    </location>
</feature>
<evidence type="ECO:0000256" key="5">
    <source>
        <dbReference type="ARBA" id="ARBA00022989"/>
    </source>
</evidence>
<dbReference type="PANTHER" id="PTHR43738:SF1">
    <property type="entry name" value="HEMIN TRANSPORT SYSTEM PERMEASE PROTEIN HRTB-RELATED"/>
    <property type="match status" value="1"/>
</dbReference>
<dbReference type="AlphaFoldDB" id="L0DI54"/>
<evidence type="ECO:0000256" key="3">
    <source>
        <dbReference type="ARBA" id="ARBA00022475"/>
    </source>
</evidence>
<gene>
    <name evidence="9" type="ordered locus">Sinac_4918</name>
</gene>
<dbReference type="STRING" id="886293.Sinac_4918"/>
<dbReference type="RefSeq" id="WP_015248182.1">
    <property type="nucleotide sequence ID" value="NC_019892.1"/>
</dbReference>
<dbReference type="InterPro" id="IPR003838">
    <property type="entry name" value="ABC3_permease_C"/>
</dbReference>
<evidence type="ECO:0000256" key="6">
    <source>
        <dbReference type="ARBA" id="ARBA00023136"/>
    </source>
</evidence>
<dbReference type="OrthoDB" id="180999at2"/>
<keyword evidence="2" id="KW-0813">Transport</keyword>
<proteinExistence type="predicted"/>
<keyword evidence="5 7" id="KW-1133">Transmembrane helix</keyword>
<feature type="transmembrane region" description="Helical" evidence="7">
    <location>
        <begin position="410"/>
        <end position="428"/>
    </location>
</feature>
<evidence type="ECO:0000313" key="10">
    <source>
        <dbReference type="Proteomes" id="UP000010798"/>
    </source>
</evidence>
<feature type="transmembrane region" description="Helical" evidence="7">
    <location>
        <begin position="372"/>
        <end position="390"/>
    </location>
</feature>
<evidence type="ECO:0000259" key="8">
    <source>
        <dbReference type="Pfam" id="PF02687"/>
    </source>
</evidence>
<feature type="transmembrane region" description="Helical" evidence="7">
    <location>
        <begin position="32"/>
        <end position="55"/>
    </location>
</feature>
<dbReference type="PANTHER" id="PTHR43738">
    <property type="entry name" value="ABC TRANSPORTER, MEMBRANE PROTEIN"/>
    <property type="match status" value="1"/>
</dbReference>
<dbReference type="KEGG" id="saci:Sinac_4918"/>
<evidence type="ECO:0000256" key="7">
    <source>
        <dbReference type="SAM" id="Phobius"/>
    </source>
</evidence>
<protein>
    <submittedName>
        <fullName evidence="9">ABC-type antimicrobial peptide transport system, permease component</fullName>
    </submittedName>
</protein>
<dbReference type="GO" id="GO:0005886">
    <property type="term" value="C:plasma membrane"/>
    <property type="evidence" value="ECO:0007669"/>
    <property type="project" value="UniProtKB-SubCell"/>
</dbReference>
<evidence type="ECO:0000313" key="9">
    <source>
        <dbReference type="EMBL" id="AGA29074.1"/>
    </source>
</evidence>
<organism evidence="9 10">
    <name type="scientific">Singulisphaera acidiphila (strain ATCC BAA-1392 / DSM 18658 / VKM B-2454 / MOB10)</name>
    <dbReference type="NCBI Taxonomy" id="886293"/>
    <lineage>
        <taxon>Bacteria</taxon>
        <taxon>Pseudomonadati</taxon>
        <taxon>Planctomycetota</taxon>
        <taxon>Planctomycetia</taxon>
        <taxon>Isosphaerales</taxon>
        <taxon>Isosphaeraceae</taxon>
        <taxon>Singulisphaera</taxon>
    </lineage>
</organism>
<dbReference type="HOGENOM" id="CLU_000604_8_9_0"/>
<dbReference type="Proteomes" id="UP000010798">
    <property type="component" value="Chromosome"/>
</dbReference>
<comment type="subcellular location">
    <subcellularLocation>
        <location evidence="1">Cell membrane</location>
        <topology evidence="1">Multi-pass membrane protein</topology>
    </subcellularLocation>
</comment>
<name>L0DI54_SINAD</name>
<reference evidence="9 10" key="1">
    <citation type="submission" date="2012-02" db="EMBL/GenBank/DDBJ databases">
        <title>Complete sequence of chromosome of Singulisphaera acidiphila DSM 18658.</title>
        <authorList>
            <consortium name="US DOE Joint Genome Institute (JGI-PGF)"/>
            <person name="Lucas S."/>
            <person name="Copeland A."/>
            <person name="Lapidus A."/>
            <person name="Glavina del Rio T."/>
            <person name="Dalin E."/>
            <person name="Tice H."/>
            <person name="Bruce D."/>
            <person name="Goodwin L."/>
            <person name="Pitluck S."/>
            <person name="Peters L."/>
            <person name="Ovchinnikova G."/>
            <person name="Chertkov O."/>
            <person name="Kyrpides N."/>
            <person name="Mavromatis K."/>
            <person name="Ivanova N."/>
            <person name="Brettin T."/>
            <person name="Detter J.C."/>
            <person name="Han C."/>
            <person name="Larimer F."/>
            <person name="Land M."/>
            <person name="Hauser L."/>
            <person name="Markowitz V."/>
            <person name="Cheng J.-F."/>
            <person name="Hugenholtz P."/>
            <person name="Woyke T."/>
            <person name="Wu D."/>
            <person name="Tindall B."/>
            <person name="Pomrenke H."/>
            <person name="Brambilla E."/>
            <person name="Klenk H.-P."/>
            <person name="Eisen J.A."/>
        </authorList>
    </citation>
    <scope>NUCLEOTIDE SEQUENCE [LARGE SCALE GENOMIC DNA]</scope>
    <source>
        <strain evidence="10">ATCC BAA-1392 / DSM 18658 / VKM B-2454 / MOB10</strain>
    </source>
</reference>
<feature type="domain" description="ABC3 transporter permease C-terminal" evidence="8">
    <location>
        <begin position="325"/>
        <end position="436"/>
    </location>
</feature>
<accession>L0DI54</accession>
<dbReference type="EMBL" id="CP003364">
    <property type="protein sequence ID" value="AGA29074.1"/>
    <property type="molecule type" value="Genomic_DNA"/>
</dbReference>
<dbReference type="InterPro" id="IPR051125">
    <property type="entry name" value="ABC-4/HrtB_transporter"/>
</dbReference>
<keyword evidence="6 7" id="KW-0472">Membrane</keyword>
<evidence type="ECO:0000256" key="1">
    <source>
        <dbReference type="ARBA" id="ARBA00004651"/>
    </source>
</evidence>
<evidence type="ECO:0000256" key="4">
    <source>
        <dbReference type="ARBA" id="ARBA00022692"/>
    </source>
</evidence>
<dbReference type="eggNOG" id="COG0577">
    <property type="taxonomic scope" value="Bacteria"/>
</dbReference>
<evidence type="ECO:0000256" key="2">
    <source>
        <dbReference type="ARBA" id="ARBA00022448"/>
    </source>
</evidence>
<dbReference type="Pfam" id="PF02687">
    <property type="entry name" value="FtsX"/>
    <property type="match status" value="1"/>
</dbReference>
<keyword evidence="10" id="KW-1185">Reference proteome</keyword>
<keyword evidence="4 7" id="KW-0812">Transmembrane</keyword>
<sequence length="441" mass="47405">MSGHDASKIGSARAIKIPLVWYSLTHDLRQTVVGVLGVAFSAILMFMQLGFLGAVRNTATTILDKLDFDIMLASPTYLYFYDTGSFPRIRLEQARSVPGVEGAVPLQVGFNTWSRPGGGESSTLGPGRTTEDLPVSLRAIFVLGYNVADQPFRRAEVPGLNMRVTVDSDGAGCQTVGEVADLNILRRPDTVLFDRNSHPDFGPIELLDPCQGPSGRTALPARAIVGQREVEVVGSFDLAIGFGADGAILVGEENYSRLFGGRSLNEVSIGLIRTSAEDPEVVAAALERVLPAEDVRVFTRAEILEQETSYWVREKPIGIIFGLGIVVACAVGVVFVYQILSSDITKRFSEFATLKAMGYPDRAVSGLVIKQALILSHAGYLPGLIVAAILERLVSVATRMPIELTLADAIGVYIATTLICMLSALFSVGKVRRADPAELFA</sequence>
<keyword evidence="3" id="KW-1003">Cell membrane</keyword>